<keyword evidence="2" id="KW-1185">Reference proteome</keyword>
<reference evidence="1 2" key="1">
    <citation type="submission" date="2019-07" db="EMBL/GenBank/DDBJ databases">
        <title>Draft genome for Aliikangiella sp. M105.</title>
        <authorList>
            <person name="Wang G."/>
        </authorList>
    </citation>
    <scope>NUCLEOTIDE SEQUENCE [LARGE SCALE GENOMIC DNA]</scope>
    <source>
        <strain evidence="1 2">M105</strain>
    </source>
</reference>
<gene>
    <name evidence="1" type="ORF">FLL46_22345</name>
</gene>
<dbReference type="AlphaFoldDB" id="A0A545U4G0"/>
<proteinExistence type="predicted"/>
<protein>
    <submittedName>
        <fullName evidence="1">Gluconate 2-dehydrogenase subunit 3 family protein</fullName>
    </submittedName>
</protein>
<evidence type="ECO:0000313" key="2">
    <source>
        <dbReference type="Proteomes" id="UP000315439"/>
    </source>
</evidence>
<dbReference type="EMBL" id="VIKS01000014">
    <property type="protein sequence ID" value="TQV84367.1"/>
    <property type="molecule type" value="Genomic_DNA"/>
</dbReference>
<name>A0A545U4G0_9GAMM</name>
<organism evidence="1 2">
    <name type="scientific">Aliikangiella coralliicola</name>
    <dbReference type="NCBI Taxonomy" id="2592383"/>
    <lineage>
        <taxon>Bacteria</taxon>
        <taxon>Pseudomonadati</taxon>
        <taxon>Pseudomonadota</taxon>
        <taxon>Gammaproteobacteria</taxon>
        <taxon>Oceanospirillales</taxon>
        <taxon>Pleioneaceae</taxon>
        <taxon>Aliikangiella</taxon>
    </lineage>
</organism>
<dbReference type="PROSITE" id="PS51318">
    <property type="entry name" value="TAT"/>
    <property type="match status" value="1"/>
</dbReference>
<dbReference type="Pfam" id="PF13618">
    <property type="entry name" value="Gluconate_2-dh3"/>
    <property type="match status" value="1"/>
</dbReference>
<comment type="caution">
    <text evidence="1">The sequence shown here is derived from an EMBL/GenBank/DDBJ whole genome shotgun (WGS) entry which is preliminary data.</text>
</comment>
<dbReference type="InterPro" id="IPR027056">
    <property type="entry name" value="Gluconate_2DH_su3"/>
</dbReference>
<dbReference type="Proteomes" id="UP000315439">
    <property type="component" value="Unassembled WGS sequence"/>
</dbReference>
<accession>A0A545U4G0</accession>
<dbReference type="RefSeq" id="WP_142933921.1">
    <property type="nucleotide sequence ID" value="NZ_ML660170.1"/>
</dbReference>
<sequence length="206" mass="23285">MKENENQPSSFSKRRFVQGLSFIIGGTAASSLLSGNAFAHAISYQKSNDKLIREGKVLNSAEMAQLKKIAELIIPKTDTPSAADVDCHGFADNQLFHCYDKVQHQRIKKLLRKIALSSDDRFQIPFLKLKENLQYRLLNNVEQAKQEFLPEHRSDFKFLKYLIVFGYYTSEVGATQELSYQAVPGGYKGSVPYSEIGKGWGSLAYY</sequence>
<dbReference type="OrthoDB" id="6385145at2"/>
<evidence type="ECO:0000313" key="1">
    <source>
        <dbReference type="EMBL" id="TQV84367.1"/>
    </source>
</evidence>
<dbReference type="InterPro" id="IPR006311">
    <property type="entry name" value="TAT_signal"/>
</dbReference>